<feature type="compositionally biased region" description="Low complexity" evidence="1">
    <location>
        <begin position="513"/>
        <end position="532"/>
    </location>
</feature>
<evidence type="ECO:0000256" key="1">
    <source>
        <dbReference type="SAM" id="MobiDB-lite"/>
    </source>
</evidence>
<dbReference type="OrthoDB" id="5406275at2759"/>
<dbReference type="PANTHER" id="PTHR33488:SF2">
    <property type="entry name" value="EARLY ENDOSOME ANTIGEN 1-LIKE"/>
    <property type="match status" value="1"/>
</dbReference>
<protein>
    <submittedName>
        <fullName evidence="2">Uncharacterized protein</fullName>
    </submittedName>
</protein>
<dbReference type="EMBL" id="ML143553">
    <property type="protein sequence ID" value="TBU22182.1"/>
    <property type="molecule type" value="Genomic_DNA"/>
</dbReference>
<feature type="compositionally biased region" description="Basic and acidic residues" evidence="1">
    <location>
        <begin position="498"/>
        <end position="508"/>
    </location>
</feature>
<name>A0A4Q9M8H2_9APHY</name>
<dbReference type="AlphaFoldDB" id="A0A4Q9M8H2"/>
<feature type="region of interest" description="Disordered" evidence="1">
    <location>
        <begin position="149"/>
        <end position="188"/>
    </location>
</feature>
<evidence type="ECO:0000313" key="2">
    <source>
        <dbReference type="EMBL" id="TBU22182.1"/>
    </source>
</evidence>
<accession>A0A4Q9M8H2</accession>
<proteinExistence type="predicted"/>
<reference evidence="2" key="1">
    <citation type="submission" date="2019-01" db="EMBL/GenBank/DDBJ databases">
        <title>Draft genome sequences of three monokaryotic isolates of the white-rot basidiomycete fungus Dichomitus squalens.</title>
        <authorList>
            <consortium name="DOE Joint Genome Institute"/>
            <person name="Lopez S.C."/>
            <person name="Andreopoulos B."/>
            <person name="Pangilinan J."/>
            <person name="Lipzen A."/>
            <person name="Riley R."/>
            <person name="Ahrendt S."/>
            <person name="Ng V."/>
            <person name="Barry K."/>
            <person name="Daum C."/>
            <person name="Grigoriev I.V."/>
            <person name="Hilden K.S."/>
            <person name="Makela M.R."/>
            <person name="de Vries R.P."/>
        </authorList>
    </citation>
    <scope>NUCLEOTIDE SEQUENCE [LARGE SCALE GENOMIC DNA]</scope>
    <source>
        <strain evidence="2">OM18370.1</strain>
    </source>
</reference>
<feature type="region of interest" description="Disordered" evidence="1">
    <location>
        <begin position="472"/>
        <end position="533"/>
    </location>
</feature>
<gene>
    <name evidence="2" type="ORF">BD311DRAFT_825074</name>
</gene>
<organism evidence="2">
    <name type="scientific">Dichomitus squalens</name>
    <dbReference type="NCBI Taxonomy" id="114155"/>
    <lineage>
        <taxon>Eukaryota</taxon>
        <taxon>Fungi</taxon>
        <taxon>Dikarya</taxon>
        <taxon>Basidiomycota</taxon>
        <taxon>Agaricomycotina</taxon>
        <taxon>Agaricomycetes</taxon>
        <taxon>Polyporales</taxon>
        <taxon>Polyporaceae</taxon>
        <taxon>Dichomitus</taxon>
    </lineage>
</organism>
<dbReference type="Proteomes" id="UP000292957">
    <property type="component" value="Unassembled WGS sequence"/>
</dbReference>
<sequence length="634" mass="68928">MAVFILCRLSLVASITDFELEQPSHVPFKYIRYPDSFRMTITQLVDDGTSTFHFSSVNFDGINQHIAGVHPTIVRITKLLVLPKDNTPNFMVIKKYLPRLIDSLSDRINGCVRMAEEMAKEASTYLELVKEMNQSYLATQRKARRLVTEKEGARIANEARQAGTDGELPSAQEQPDDASNRMPSGGADRSMFQSILDALHHKPFEDIEHLISDSGIGYESGTSAQSVDLEARKKEVGDRGAQYSVANMKAELKSSRDDSEAAVARLKSANSKLGVMRANGATTNMGKMTPKRTVAALSHAIVSLTELRVFLDDVVMFFGRVHTFVETLRTEVNEFINEAGAESTTAELDTYAKGANMVNEDMSDMYVTLYDDSVHPGVKMLSGMGALTKSDDPEDIDRAGKKIQDWAQDARDRICNMMIQFPQPLLPQTCRADLPFVVTTLVRASALSANSPRAGQFMPHFFRSIAPLLQSGDPPLTYPSQPALTDDCSDEEPLTSESEPKSDVKREPSASPEAEAGLSGTAASGTAGQLGADLPPIEATAESAGEVTPLPSQWSPISLSSSFARPTDIAAQLAAYPKPAALRAPADLFMTPLIHGGGSSPTRSAPQFQVNFVKRSKHFASFSPPVSRIQTDSG</sequence>
<dbReference type="PANTHER" id="PTHR33488">
    <property type="entry name" value="ZGC:162509"/>
    <property type="match status" value="1"/>
</dbReference>